<sequence>MTATTASPEYIPARVVTLNVRYATKNPVPGEEPWSVRCPKVCAQLRFIAAGQSSVFFCLQEALYSQVSDIQAGLARLGSSWGYIGHGRDDGKKAGEFSPIFYRTDNWTCERNETRWLSTTPKVPSKSWDATLNRIVTLGFFRHKETGAPVAVMSTHLDHAGSDARHQSACSLRNLAQQWGAAQVPLFLGGDFNSTPDEAPYKTLTAPNLGMKDVSGLVKENLKYGNQEITYTTFGEPGERPKRIDYLFAHESCGVKYLGFAILPNRFDDNVYLTDHRPVIVDVEIPTRPGSSL</sequence>
<dbReference type="CDD" id="cd09083">
    <property type="entry name" value="EEP-1"/>
    <property type="match status" value="1"/>
</dbReference>
<keyword evidence="2" id="KW-0255">Endonuclease</keyword>
<dbReference type="PANTHER" id="PTHR12121">
    <property type="entry name" value="CARBON CATABOLITE REPRESSOR PROTEIN 4"/>
    <property type="match status" value="1"/>
</dbReference>
<dbReference type="Proteomes" id="UP001283341">
    <property type="component" value="Unassembled WGS sequence"/>
</dbReference>
<proteinExistence type="predicted"/>
<dbReference type="InterPro" id="IPR050410">
    <property type="entry name" value="CCR4/nocturin_mRNA_transcr"/>
</dbReference>
<evidence type="ECO:0000313" key="2">
    <source>
        <dbReference type="EMBL" id="KAK3325384.1"/>
    </source>
</evidence>
<feature type="domain" description="Endonuclease/exonuclease/phosphatase" evidence="1">
    <location>
        <begin position="18"/>
        <end position="252"/>
    </location>
</feature>
<reference evidence="2" key="2">
    <citation type="submission" date="2023-06" db="EMBL/GenBank/DDBJ databases">
        <authorList>
            <consortium name="Lawrence Berkeley National Laboratory"/>
            <person name="Haridas S."/>
            <person name="Hensen N."/>
            <person name="Bonometti L."/>
            <person name="Westerberg I."/>
            <person name="Brannstrom I.O."/>
            <person name="Guillou S."/>
            <person name="Cros-Aarteil S."/>
            <person name="Calhoun S."/>
            <person name="Kuo A."/>
            <person name="Mondo S."/>
            <person name="Pangilinan J."/>
            <person name="Riley R."/>
            <person name="Labutti K."/>
            <person name="Andreopoulos B."/>
            <person name="Lipzen A."/>
            <person name="Chen C."/>
            <person name="Yanf M."/>
            <person name="Daum C."/>
            <person name="Ng V."/>
            <person name="Clum A."/>
            <person name="Steindorff A."/>
            <person name="Ohm R."/>
            <person name="Martin F."/>
            <person name="Silar P."/>
            <person name="Natvig D."/>
            <person name="Lalanne C."/>
            <person name="Gautier V."/>
            <person name="Ament-Velasquez S.L."/>
            <person name="Kruys A."/>
            <person name="Hutchinson M.I."/>
            <person name="Powell A.J."/>
            <person name="Barry K."/>
            <person name="Miller A.N."/>
            <person name="Grigoriev I.V."/>
            <person name="Debuchy R."/>
            <person name="Gladieux P."/>
            <person name="Thoren M.H."/>
            <person name="Johannesson H."/>
        </authorList>
    </citation>
    <scope>NUCLEOTIDE SEQUENCE</scope>
    <source>
        <strain evidence="2">CBS 118394</strain>
    </source>
</reference>
<name>A0AAE0MBX0_9PEZI</name>
<dbReference type="GO" id="GO:0004519">
    <property type="term" value="F:endonuclease activity"/>
    <property type="evidence" value="ECO:0007669"/>
    <property type="project" value="UniProtKB-KW"/>
</dbReference>
<dbReference type="Gene3D" id="3.60.10.10">
    <property type="entry name" value="Endonuclease/exonuclease/phosphatase"/>
    <property type="match status" value="1"/>
</dbReference>
<organism evidence="2 3">
    <name type="scientific">Apodospora peruviana</name>
    <dbReference type="NCBI Taxonomy" id="516989"/>
    <lineage>
        <taxon>Eukaryota</taxon>
        <taxon>Fungi</taxon>
        <taxon>Dikarya</taxon>
        <taxon>Ascomycota</taxon>
        <taxon>Pezizomycotina</taxon>
        <taxon>Sordariomycetes</taxon>
        <taxon>Sordariomycetidae</taxon>
        <taxon>Sordariales</taxon>
        <taxon>Lasiosphaeriaceae</taxon>
        <taxon>Apodospora</taxon>
    </lineage>
</organism>
<evidence type="ECO:0000313" key="3">
    <source>
        <dbReference type="Proteomes" id="UP001283341"/>
    </source>
</evidence>
<gene>
    <name evidence="2" type="ORF">B0H66DRAFT_529426</name>
</gene>
<evidence type="ECO:0000259" key="1">
    <source>
        <dbReference type="Pfam" id="PF03372"/>
    </source>
</evidence>
<keyword evidence="3" id="KW-1185">Reference proteome</keyword>
<dbReference type="InterPro" id="IPR005135">
    <property type="entry name" value="Endo/exonuclease/phosphatase"/>
</dbReference>
<dbReference type="Pfam" id="PF03372">
    <property type="entry name" value="Exo_endo_phos"/>
    <property type="match status" value="1"/>
</dbReference>
<dbReference type="GO" id="GO:0000175">
    <property type="term" value="F:3'-5'-RNA exonuclease activity"/>
    <property type="evidence" value="ECO:0007669"/>
    <property type="project" value="TreeGrafter"/>
</dbReference>
<reference evidence="2" key="1">
    <citation type="journal article" date="2023" name="Mol. Phylogenet. Evol.">
        <title>Genome-scale phylogeny and comparative genomics of the fungal order Sordariales.</title>
        <authorList>
            <person name="Hensen N."/>
            <person name="Bonometti L."/>
            <person name="Westerberg I."/>
            <person name="Brannstrom I.O."/>
            <person name="Guillou S."/>
            <person name="Cros-Aarteil S."/>
            <person name="Calhoun S."/>
            <person name="Haridas S."/>
            <person name="Kuo A."/>
            <person name="Mondo S."/>
            <person name="Pangilinan J."/>
            <person name="Riley R."/>
            <person name="LaButti K."/>
            <person name="Andreopoulos B."/>
            <person name="Lipzen A."/>
            <person name="Chen C."/>
            <person name="Yan M."/>
            <person name="Daum C."/>
            <person name="Ng V."/>
            <person name="Clum A."/>
            <person name="Steindorff A."/>
            <person name="Ohm R.A."/>
            <person name="Martin F."/>
            <person name="Silar P."/>
            <person name="Natvig D.O."/>
            <person name="Lalanne C."/>
            <person name="Gautier V."/>
            <person name="Ament-Velasquez S.L."/>
            <person name="Kruys A."/>
            <person name="Hutchinson M.I."/>
            <person name="Powell A.J."/>
            <person name="Barry K."/>
            <person name="Miller A.N."/>
            <person name="Grigoriev I.V."/>
            <person name="Debuchy R."/>
            <person name="Gladieux P."/>
            <person name="Hiltunen Thoren M."/>
            <person name="Johannesson H."/>
        </authorList>
    </citation>
    <scope>NUCLEOTIDE SEQUENCE</scope>
    <source>
        <strain evidence="2">CBS 118394</strain>
    </source>
</reference>
<dbReference type="InterPro" id="IPR036691">
    <property type="entry name" value="Endo/exonu/phosph_ase_sf"/>
</dbReference>
<protein>
    <submittedName>
        <fullName evidence="2">Endonuclease/exonuclease/phosphatase</fullName>
    </submittedName>
</protein>
<dbReference type="AlphaFoldDB" id="A0AAE0MBX0"/>
<dbReference type="EMBL" id="JAUEDM010000002">
    <property type="protein sequence ID" value="KAK3325384.1"/>
    <property type="molecule type" value="Genomic_DNA"/>
</dbReference>
<comment type="caution">
    <text evidence="2">The sequence shown here is derived from an EMBL/GenBank/DDBJ whole genome shotgun (WGS) entry which is preliminary data.</text>
</comment>
<keyword evidence="2" id="KW-0378">Hydrolase</keyword>
<accession>A0AAE0MBX0</accession>
<dbReference type="PANTHER" id="PTHR12121:SF36">
    <property type="entry name" value="ENDONUCLEASE_EXONUCLEASE_PHOSPHATASE DOMAIN-CONTAINING PROTEIN"/>
    <property type="match status" value="1"/>
</dbReference>
<keyword evidence="2" id="KW-0540">Nuclease</keyword>
<dbReference type="SUPFAM" id="SSF56219">
    <property type="entry name" value="DNase I-like"/>
    <property type="match status" value="1"/>
</dbReference>